<name>A0A219YBT5_9CAUD</name>
<evidence type="ECO:0000313" key="1">
    <source>
        <dbReference type="EMBL" id="APU01417.1"/>
    </source>
</evidence>
<proteinExistence type="predicted"/>
<dbReference type="Proteomes" id="UP000225215">
    <property type="component" value="Segment"/>
</dbReference>
<sequence length="103" mass="12249">MKLSLEQIDNFYFESGDCDDYFWDESGPEPIANINRIRKIISDRSGVPEKYIDITWCAPVVEYCLYVNGKWSGYVDFNEEYDNCSLSFEHIENYDEYIESRKN</sequence>
<evidence type="ECO:0000313" key="2">
    <source>
        <dbReference type="Proteomes" id="UP000225215"/>
    </source>
</evidence>
<reference evidence="1 2" key="1">
    <citation type="journal article" date="2017" name="Sci. Rep.">
        <title>Characterization and diversity of phages infecting Aeromonas salmonicida subsp. salmonicida.</title>
        <authorList>
            <person name="Vincent A.T."/>
            <person name="Paquet V.E."/>
            <person name="Bernatchez A."/>
            <person name="Tremblay D.M."/>
            <person name="Moineau S."/>
            <person name="Charette S.J."/>
        </authorList>
    </citation>
    <scope>NUCLEOTIDE SEQUENCE [LARGE SCALE GENOMIC DNA]</scope>
</reference>
<dbReference type="EMBL" id="KY290955">
    <property type="protein sequence ID" value="APU01417.1"/>
    <property type="molecule type" value="Genomic_DNA"/>
</dbReference>
<protein>
    <submittedName>
        <fullName evidence="1">Uncharacterized protein</fullName>
    </submittedName>
</protein>
<organism evidence="1 2">
    <name type="scientific">Aeromonas phage 65.2</name>
    <dbReference type="NCBI Taxonomy" id="1932896"/>
    <lineage>
        <taxon>Viruses</taxon>
        <taxon>Duplodnaviria</taxon>
        <taxon>Heunggongvirae</taxon>
        <taxon>Uroviricota</taxon>
        <taxon>Caudoviricetes</taxon>
        <taxon>Pantevenvirales</taxon>
        <taxon>Straboviridae</taxon>
        <taxon>Emmerichvirinae</taxon>
        <taxon>Ishigurovirus</taxon>
        <taxon>Ishigurovirus osborne</taxon>
    </lineage>
</organism>
<accession>A0A219YBT5</accession>